<evidence type="ECO:0000313" key="2">
    <source>
        <dbReference type="Proteomes" id="UP000295212"/>
    </source>
</evidence>
<proteinExistence type="predicted"/>
<sequence length="65" mass="7008">MNYNDEPTLVPGHDNTLIKTIGDVGADPVAMPTHPPTHANLVMPSHGHKVATHTQASTFLVRPRC</sequence>
<accession>A0A4R6ZF63</accession>
<dbReference type="EMBL" id="SNZJ01000022">
    <property type="protein sequence ID" value="TDR50768.1"/>
    <property type="molecule type" value="Genomic_DNA"/>
</dbReference>
<reference evidence="1 2" key="1">
    <citation type="submission" date="2019-03" db="EMBL/GenBank/DDBJ databases">
        <title>Genomic Encyclopedia of Type Strains, Phase III (KMG-III): the genomes of soil and plant-associated and newly described type strains.</title>
        <authorList>
            <person name="Whitman W."/>
        </authorList>
    </citation>
    <scope>NUCLEOTIDE SEQUENCE [LARGE SCALE GENOMIC DNA]</scope>
    <source>
        <strain evidence="1 2">CECT 5797</strain>
    </source>
</reference>
<name>A0A4R6ZF63_9GAMM</name>
<dbReference type="AlphaFoldDB" id="A0A4R6ZF63"/>
<protein>
    <submittedName>
        <fullName evidence="1">Uncharacterized protein</fullName>
    </submittedName>
</protein>
<organism evidence="1 2">
    <name type="scientific">Halomonas ventosae</name>
    <dbReference type="NCBI Taxonomy" id="229007"/>
    <lineage>
        <taxon>Bacteria</taxon>
        <taxon>Pseudomonadati</taxon>
        <taxon>Pseudomonadota</taxon>
        <taxon>Gammaproteobacteria</taxon>
        <taxon>Oceanospirillales</taxon>
        <taxon>Halomonadaceae</taxon>
        <taxon>Halomonas</taxon>
    </lineage>
</organism>
<comment type="caution">
    <text evidence="1">The sequence shown here is derived from an EMBL/GenBank/DDBJ whole genome shotgun (WGS) entry which is preliminary data.</text>
</comment>
<evidence type="ECO:0000313" key="1">
    <source>
        <dbReference type="EMBL" id="TDR50768.1"/>
    </source>
</evidence>
<gene>
    <name evidence="1" type="ORF">DFP85_12252</name>
</gene>
<dbReference type="Proteomes" id="UP000295212">
    <property type="component" value="Unassembled WGS sequence"/>
</dbReference>